<dbReference type="InterPro" id="IPR004089">
    <property type="entry name" value="MCPsignal_dom"/>
</dbReference>
<dbReference type="CDD" id="cd06225">
    <property type="entry name" value="HAMP"/>
    <property type="match status" value="1"/>
</dbReference>
<evidence type="ECO:0000313" key="7">
    <source>
        <dbReference type="EMBL" id="MBJ6723465.1"/>
    </source>
</evidence>
<dbReference type="PROSITE" id="PS50111">
    <property type="entry name" value="CHEMOTAXIS_TRANSDUC_2"/>
    <property type="match status" value="1"/>
</dbReference>
<feature type="domain" description="Methyl-accepting transducer" evidence="5">
    <location>
        <begin position="257"/>
        <end position="493"/>
    </location>
</feature>
<dbReference type="Pfam" id="PF00672">
    <property type="entry name" value="HAMP"/>
    <property type="match status" value="1"/>
</dbReference>
<sequence>MFTTIRSKLLLFSVLGLCALMVSVGVSSLLARNEIRSIMKADICGTADALEKTLEYIAERHPQGYKDPSFKRYINSVKIGESGYVYLLDESGTLIVHPSKEGANLAGEKHIDAIRSHRGNGVIEYVSTTTKQKKIAAYRYIDPWGVWVVPGVNEADYFAQLNKSLLKWNLTCGIVIMALFALASFFIIRSISRPLREVAKTANRISVGALNERVPVSGDGEIALLADAFNKMTGVIAKNLRDEVDKSSRLFSSIRGAITHLSGSASHLMAISTEQSSGSAQQASAVQEVSTTSHEIAVTARLIMENAQIVESLAQQSSKSCQSGTNDVADAAAGVVQLKSQVQGIARAMVHLGDNSQKIGGIVEIIDEISEQTNLLALNAAIEAAGAGEYGKRFNVVAQEVRRLAERTVAATRQISGLIEEIQKSTNSTIMVTEEGTKAADYAASMVDKVQSSFGTIIDMVDKTAWAAKEISLSTQHQTTACQEMAETMGEVRDVARQVASGAQATEQAVAELRELTGDLKEMIEEEVRSKGKADALRGAKLMEQMLTEMVTSGDITLDELFDENYEPIPGTTPQKYHTKYDRLLDERIVTYEDQILERDKNCIYAILVDRNSYCPTHNSKYQQELTGDAEQDRAGNRTKRFFDDPDEMAAARNTSEPLLIQIHQRDTGEKVWAIASPVYVQGRHWGAFRVGYVL</sequence>
<dbReference type="Gene3D" id="6.10.340.10">
    <property type="match status" value="1"/>
</dbReference>
<gene>
    <name evidence="7" type="ORF">JFN93_01975</name>
</gene>
<accession>A0A8J7JG76</accession>
<name>A0A8J7JG76_9BACT</name>
<dbReference type="InterPro" id="IPR033462">
    <property type="entry name" value="Cache_3-Cache_2"/>
</dbReference>
<evidence type="ECO:0000259" key="6">
    <source>
        <dbReference type="PROSITE" id="PS50885"/>
    </source>
</evidence>
<dbReference type="Pfam" id="PF00015">
    <property type="entry name" value="MCPsignal"/>
    <property type="match status" value="1"/>
</dbReference>
<reference evidence="7" key="1">
    <citation type="submission" date="2020-12" db="EMBL/GenBank/DDBJ databases">
        <title>Geomonas sp. Red875, isolated from river sediment.</title>
        <authorList>
            <person name="Xu Z."/>
            <person name="Zhang Z."/>
            <person name="Masuda Y."/>
            <person name="Itoh H."/>
            <person name="Senoo K."/>
        </authorList>
    </citation>
    <scope>NUCLEOTIDE SEQUENCE</scope>
    <source>
        <strain evidence="7">Red875</strain>
    </source>
</reference>
<dbReference type="PANTHER" id="PTHR32089">
    <property type="entry name" value="METHYL-ACCEPTING CHEMOTAXIS PROTEIN MCPB"/>
    <property type="match status" value="1"/>
</dbReference>
<evidence type="ECO:0000256" key="3">
    <source>
        <dbReference type="PROSITE-ProRule" id="PRU00284"/>
    </source>
</evidence>
<dbReference type="GO" id="GO:0004888">
    <property type="term" value="F:transmembrane signaling receptor activity"/>
    <property type="evidence" value="ECO:0007669"/>
    <property type="project" value="InterPro"/>
</dbReference>
<dbReference type="Gene3D" id="3.30.450.20">
    <property type="entry name" value="PAS domain"/>
    <property type="match status" value="1"/>
</dbReference>
<dbReference type="Pfam" id="PF17201">
    <property type="entry name" value="Cache_3-Cache_2"/>
    <property type="match status" value="1"/>
</dbReference>
<dbReference type="GO" id="GO:0006935">
    <property type="term" value="P:chemotaxis"/>
    <property type="evidence" value="ECO:0007669"/>
    <property type="project" value="InterPro"/>
</dbReference>
<feature type="transmembrane region" description="Helical" evidence="4">
    <location>
        <begin position="168"/>
        <end position="188"/>
    </location>
</feature>
<keyword evidence="4" id="KW-0812">Transmembrane</keyword>
<comment type="caution">
    <text evidence="7">The sequence shown here is derived from an EMBL/GenBank/DDBJ whole genome shotgun (WGS) entry which is preliminary data.</text>
</comment>
<evidence type="ECO:0000256" key="2">
    <source>
        <dbReference type="ARBA" id="ARBA00029447"/>
    </source>
</evidence>
<proteinExistence type="inferred from homology"/>
<dbReference type="PROSITE" id="PS50885">
    <property type="entry name" value="HAMP"/>
    <property type="match status" value="1"/>
</dbReference>
<evidence type="ECO:0000256" key="4">
    <source>
        <dbReference type="SAM" id="Phobius"/>
    </source>
</evidence>
<dbReference type="PRINTS" id="PR00260">
    <property type="entry name" value="CHEMTRNSDUCR"/>
</dbReference>
<keyword evidence="1 3" id="KW-0807">Transducer</keyword>
<evidence type="ECO:0000256" key="1">
    <source>
        <dbReference type="ARBA" id="ARBA00023224"/>
    </source>
</evidence>
<evidence type="ECO:0000313" key="8">
    <source>
        <dbReference type="Proteomes" id="UP000636888"/>
    </source>
</evidence>
<keyword evidence="4" id="KW-1133">Transmembrane helix</keyword>
<dbReference type="PANTHER" id="PTHR32089:SF112">
    <property type="entry name" value="LYSOZYME-LIKE PROTEIN-RELATED"/>
    <property type="match status" value="1"/>
</dbReference>
<dbReference type="InterPro" id="IPR004090">
    <property type="entry name" value="Chemotax_Me-accpt_rcpt"/>
</dbReference>
<dbReference type="SMART" id="SM00304">
    <property type="entry name" value="HAMP"/>
    <property type="match status" value="1"/>
</dbReference>
<dbReference type="SUPFAM" id="SSF58104">
    <property type="entry name" value="Methyl-accepting chemotaxis protein (MCP) signaling domain"/>
    <property type="match status" value="1"/>
</dbReference>
<dbReference type="GO" id="GO:0016020">
    <property type="term" value="C:membrane"/>
    <property type="evidence" value="ECO:0007669"/>
    <property type="project" value="InterPro"/>
</dbReference>
<dbReference type="RefSeq" id="WP_199382315.1">
    <property type="nucleotide sequence ID" value="NZ_JAEMHM010000002.1"/>
</dbReference>
<keyword evidence="4" id="KW-0472">Membrane</keyword>
<protein>
    <submittedName>
        <fullName evidence="7">HAMP domain-containing protein</fullName>
    </submittedName>
</protein>
<keyword evidence="8" id="KW-1185">Reference proteome</keyword>
<dbReference type="AlphaFoldDB" id="A0A8J7JG76"/>
<feature type="domain" description="HAMP" evidence="6">
    <location>
        <begin position="189"/>
        <end position="241"/>
    </location>
</feature>
<dbReference type="Proteomes" id="UP000636888">
    <property type="component" value="Unassembled WGS sequence"/>
</dbReference>
<dbReference type="CDD" id="cd18774">
    <property type="entry name" value="PDC2_HK_sensor"/>
    <property type="match status" value="1"/>
</dbReference>
<dbReference type="SMART" id="SM00283">
    <property type="entry name" value="MA"/>
    <property type="match status" value="1"/>
</dbReference>
<dbReference type="InterPro" id="IPR003660">
    <property type="entry name" value="HAMP_dom"/>
</dbReference>
<evidence type="ECO:0000259" key="5">
    <source>
        <dbReference type="PROSITE" id="PS50111"/>
    </source>
</evidence>
<dbReference type="Gene3D" id="1.10.287.950">
    <property type="entry name" value="Methyl-accepting chemotaxis protein"/>
    <property type="match status" value="1"/>
</dbReference>
<dbReference type="GO" id="GO:0007165">
    <property type="term" value="P:signal transduction"/>
    <property type="evidence" value="ECO:0007669"/>
    <property type="project" value="UniProtKB-KW"/>
</dbReference>
<comment type="similarity">
    <text evidence="2">Belongs to the methyl-accepting chemotaxis (MCP) protein family.</text>
</comment>
<dbReference type="EMBL" id="JAEMHM010000002">
    <property type="protein sequence ID" value="MBJ6723465.1"/>
    <property type="molecule type" value="Genomic_DNA"/>
</dbReference>
<organism evidence="7 8">
    <name type="scientific">Geomesophilobacter sediminis</name>
    <dbReference type="NCBI Taxonomy" id="2798584"/>
    <lineage>
        <taxon>Bacteria</taxon>
        <taxon>Pseudomonadati</taxon>
        <taxon>Thermodesulfobacteriota</taxon>
        <taxon>Desulfuromonadia</taxon>
        <taxon>Geobacterales</taxon>
        <taxon>Geobacteraceae</taxon>
        <taxon>Geomesophilobacter</taxon>
    </lineage>
</organism>